<feature type="domain" description="TonB-dependent receptor plug" evidence="5">
    <location>
        <begin position="198"/>
        <end position="303"/>
    </location>
</feature>
<evidence type="ECO:0000313" key="6">
    <source>
        <dbReference type="EMBL" id="SIN64572.1"/>
    </source>
</evidence>
<keyword evidence="1" id="KW-1134">Transmembrane beta strand</keyword>
<keyword evidence="1" id="KW-0813">Transport</keyword>
<dbReference type="InterPro" id="IPR023997">
    <property type="entry name" value="TonB-dep_OMP_SusC/RagA_CS"/>
</dbReference>
<dbReference type="Gene3D" id="2.170.130.10">
    <property type="entry name" value="TonB-dependent receptor, plug domain"/>
    <property type="match status" value="1"/>
</dbReference>
<comment type="subcellular location">
    <subcellularLocation>
        <location evidence="1">Cell outer membrane</location>
        <topology evidence="1">Multi-pass membrane protein</topology>
    </subcellularLocation>
</comment>
<dbReference type="InterPro" id="IPR012910">
    <property type="entry name" value="Plug_dom"/>
</dbReference>
<organism evidence="6 7">
    <name type="scientific">Chitinophaga niabensis</name>
    <dbReference type="NCBI Taxonomy" id="536979"/>
    <lineage>
        <taxon>Bacteria</taxon>
        <taxon>Pseudomonadati</taxon>
        <taxon>Bacteroidota</taxon>
        <taxon>Chitinophagia</taxon>
        <taxon>Chitinophagales</taxon>
        <taxon>Chitinophagaceae</taxon>
        <taxon>Chitinophaga</taxon>
    </lineage>
</organism>
<feature type="domain" description="TonB-dependent receptor-like beta-barrel" evidence="4">
    <location>
        <begin position="498"/>
        <end position="1001"/>
    </location>
</feature>
<comment type="similarity">
    <text evidence="1 2">Belongs to the TonB-dependent receptor family.</text>
</comment>
<evidence type="ECO:0000256" key="3">
    <source>
        <dbReference type="SAM" id="SignalP"/>
    </source>
</evidence>
<protein>
    <submittedName>
        <fullName evidence="6">TonB-linked outer membrane protein, SusC/RagA family</fullName>
    </submittedName>
</protein>
<evidence type="ECO:0000256" key="2">
    <source>
        <dbReference type="RuleBase" id="RU003357"/>
    </source>
</evidence>
<keyword evidence="1" id="KW-0998">Cell outer membrane</keyword>
<dbReference type="Gene3D" id="2.60.40.1120">
    <property type="entry name" value="Carboxypeptidase-like, regulatory domain"/>
    <property type="match status" value="1"/>
</dbReference>
<feature type="chain" id="PRO_5013337394" evidence="3">
    <location>
        <begin position="18"/>
        <end position="1129"/>
    </location>
</feature>
<dbReference type="Pfam" id="PF07715">
    <property type="entry name" value="Plug"/>
    <property type="match status" value="1"/>
</dbReference>
<evidence type="ECO:0000256" key="1">
    <source>
        <dbReference type="PROSITE-ProRule" id="PRU01360"/>
    </source>
</evidence>
<dbReference type="Proteomes" id="UP000185003">
    <property type="component" value="Unassembled WGS sequence"/>
</dbReference>
<dbReference type="InterPro" id="IPR037066">
    <property type="entry name" value="Plug_dom_sf"/>
</dbReference>
<evidence type="ECO:0000259" key="5">
    <source>
        <dbReference type="Pfam" id="PF07715"/>
    </source>
</evidence>
<dbReference type="SUPFAM" id="SSF49464">
    <property type="entry name" value="Carboxypeptidase regulatory domain-like"/>
    <property type="match status" value="1"/>
</dbReference>
<evidence type="ECO:0000259" key="4">
    <source>
        <dbReference type="Pfam" id="PF00593"/>
    </source>
</evidence>
<keyword evidence="3" id="KW-0732">Signal</keyword>
<keyword evidence="2" id="KW-0798">TonB box</keyword>
<dbReference type="InterPro" id="IPR039426">
    <property type="entry name" value="TonB-dep_rcpt-like"/>
</dbReference>
<evidence type="ECO:0000313" key="7">
    <source>
        <dbReference type="Proteomes" id="UP000185003"/>
    </source>
</evidence>
<dbReference type="Pfam" id="PF13715">
    <property type="entry name" value="CarbopepD_reg_2"/>
    <property type="match status" value="1"/>
</dbReference>
<dbReference type="NCBIfam" id="TIGR04057">
    <property type="entry name" value="SusC_RagA_signa"/>
    <property type="match status" value="1"/>
</dbReference>
<dbReference type="InterPro" id="IPR008969">
    <property type="entry name" value="CarboxyPept-like_regulatory"/>
</dbReference>
<dbReference type="EMBL" id="FSRA01000001">
    <property type="protein sequence ID" value="SIN64572.1"/>
    <property type="molecule type" value="Genomic_DNA"/>
</dbReference>
<sequence>MKMISFLLLAAIMQVSANGYSQERLSLDYSNINIKKLLNLVSKKSDYTFLYRNVTIPDKNITIRVKDAHVLKVLEETLAGTSLSYKVLSGKLVVIMPAGETVEERPVKGRVTDNDGQVLPGVTVMVKGSQRGTQTNANGEYTLEVPENAVLVFSYIGHETQEVMLKAGQQEYNTTLKAGASGLTEVVVVGYGAQKRINLSGAVDMVSGKALESRPITNMGAGLQGLIPNLNIGFTSGRISSQPSFNIRGYTSLTGGGPFILVDNIPSTAEELSRLNPSDVESVTVLKDAASAAIYGARAAFGVILITTKSGASKKLSVAVNTNYAIRTLGKVPEVELDPYIVMDYKHKAGTPLYNLYPDAVREYAKKRSADPSLPAVIVDPNNPNAYAYYGSTNWLDETYYKTAPASNTSFSISKKDDKLAFYLSGEYYRYDGQLKYGNDIYNRYSLRAKATYDLTDRLKVGANTVFSSSDYNAPVFIDGDFFHNVNRTPSLSVIRNPDGSWTQDGASLFGRLQDGGRSKNYLNEFTATLNGEYAIIKDTWSLKGDATFRRSNNTVNAYDISIPYNNGPNQPLKYTGANPSYARNGADAIRYNVFNVYTDFHKTFAKKHFVQALAGFNQEYRYLNSFSTTRQGLISTSLPNPQLATGTITQSASINDWAVRGLFYRLNYIYNDKYIVELNGRYDGTSRFPKEDRWGFFPSASAAWVLSNEEFFKPIAQAAKMDLLKFRASYGTLGNQVVTDGVREIYYPYIPTMGSGQIGQILDGARPQAVGQPGAVSASLTWEEVQTMNYGLNLVFFNNRLSADADMYTRRTKGMLVKGKTLPNVFGTTEPRQNAADLETKGWELSLRWSDKFNVAHSPLNYSLRFILADSRAYITRFDNPARLLSDYYVGQEIGEVWGLTNEGFFQNEDELKNHADQSAVGSDDQGYKFYVGDLKFKDLNGDKKVNYGKNTVDDPGDRRVIGNNRPRLPYSIDLSGDWKGFDLRVFFQGIGKRKWYPNPGNHYFWGVFAQPWTNVQKFNLDSWSPENPNAYFPRVKSYIAEDASELGAPQTAYLQNAAYLRLKNITVGYTLPASLTRRAHIERVRFYFSAENVFTKTKLKGNLDPEGLDGSVYPFQKTYSGGLNLNF</sequence>
<proteinExistence type="inferred from homology"/>
<dbReference type="Pfam" id="PF00593">
    <property type="entry name" value="TonB_dep_Rec_b-barrel"/>
    <property type="match status" value="1"/>
</dbReference>
<keyword evidence="1" id="KW-0812">Transmembrane</keyword>
<dbReference type="InterPro" id="IPR000531">
    <property type="entry name" value="Beta-barrel_TonB"/>
</dbReference>
<dbReference type="STRING" id="536979.SAMN04488055_0086"/>
<dbReference type="RefSeq" id="WP_200798194.1">
    <property type="nucleotide sequence ID" value="NZ_FSRA01000001.1"/>
</dbReference>
<keyword evidence="7" id="KW-1185">Reference proteome</keyword>
<gene>
    <name evidence="6" type="ORF">SAMN04488055_0086</name>
</gene>
<reference evidence="6 7" key="1">
    <citation type="submission" date="2016-11" db="EMBL/GenBank/DDBJ databases">
        <authorList>
            <person name="Jaros S."/>
            <person name="Januszkiewicz K."/>
            <person name="Wedrychowicz H."/>
        </authorList>
    </citation>
    <scope>NUCLEOTIDE SEQUENCE [LARGE SCALE GENOMIC DNA]</scope>
    <source>
        <strain evidence="6 7">DSM 24787</strain>
    </source>
</reference>
<dbReference type="NCBIfam" id="TIGR04056">
    <property type="entry name" value="OMP_RagA_SusC"/>
    <property type="match status" value="1"/>
</dbReference>
<dbReference type="PROSITE" id="PS52016">
    <property type="entry name" value="TONB_DEPENDENT_REC_3"/>
    <property type="match status" value="1"/>
</dbReference>
<dbReference type="AlphaFoldDB" id="A0A1N6D188"/>
<feature type="signal peptide" evidence="3">
    <location>
        <begin position="1"/>
        <end position="17"/>
    </location>
</feature>
<dbReference type="SUPFAM" id="SSF56935">
    <property type="entry name" value="Porins"/>
    <property type="match status" value="1"/>
</dbReference>
<accession>A0A1N6D188</accession>
<dbReference type="InterPro" id="IPR023996">
    <property type="entry name" value="TonB-dep_OMP_SusC/RagA"/>
</dbReference>
<keyword evidence="1 2" id="KW-0472">Membrane</keyword>
<name>A0A1N6D188_9BACT</name>
<dbReference type="GO" id="GO:0009279">
    <property type="term" value="C:cell outer membrane"/>
    <property type="evidence" value="ECO:0007669"/>
    <property type="project" value="UniProtKB-SubCell"/>
</dbReference>